<dbReference type="PANTHER" id="PTHR43806">
    <property type="entry name" value="PEPTIDASE S8"/>
    <property type="match status" value="1"/>
</dbReference>
<evidence type="ECO:0000256" key="7">
    <source>
        <dbReference type="ARBA" id="ARBA00022825"/>
    </source>
</evidence>
<organism evidence="15 16">
    <name type="scientific">Peribacillus faecalis</name>
    <dbReference type="NCBI Taxonomy" id="2772559"/>
    <lineage>
        <taxon>Bacteria</taxon>
        <taxon>Bacillati</taxon>
        <taxon>Bacillota</taxon>
        <taxon>Bacilli</taxon>
        <taxon>Bacillales</taxon>
        <taxon>Bacillaceae</taxon>
        <taxon>Peribacillus</taxon>
    </lineage>
</organism>
<dbReference type="PROSITE" id="PS00137">
    <property type="entry name" value="SUBTILASE_HIS"/>
    <property type="match status" value="1"/>
</dbReference>
<dbReference type="InterPro" id="IPR015500">
    <property type="entry name" value="Peptidase_S8_subtilisin-rel"/>
</dbReference>
<keyword evidence="4 9" id="KW-0645">Protease</keyword>
<evidence type="ECO:0000256" key="10">
    <source>
        <dbReference type="RuleBase" id="RU003355"/>
    </source>
</evidence>
<dbReference type="InterPro" id="IPR010259">
    <property type="entry name" value="S8pro/Inhibitor_I9"/>
</dbReference>
<dbReference type="InterPro" id="IPR034213">
    <property type="entry name" value="S8_Vpr-like"/>
</dbReference>
<dbReference type="GO" id="GO:0006508">
    <property type="term" value="P:proteolysis"/>
    <property type="evidence" value="ECO:0007669"/>
    <property type="project" value="UniProtKB-KW"/>
</dbReference>
<feature type="active site" description="Charge relay system" evidence="8 9">
    <location>
        <position position="551"/>
    </location>
</feature>
<evidence type="ECO:0000256" key="5">
    <source>
        <dbReference type="ARBA" id="ARBA00022729"/>
    </source>
</evidence>
<evidence type="ECO:0000256" key="1">
    <source>
        <dbReference type="ARBA" id="ARBA00011073"/>
    </source>
</evidence>
<dbReference type="EMBL" id="JACXSI010000066">
    <property type="protein sequence ID" value="MBD3110295.1"/>
    <property type="molecule type" value="Genomic_DNA"/>
</dbReference>
<comment type="caution">
    <text evidence="15">The sequence shown here is derived from an EMBL/GenBank/DDBJ whole genome shotgun (WGS) entry which is preliminary data.</text>
</comment>
<evidence type="ECO:0000256" key="3">
    <source>
        <dbReference type="ARBA" id="ARBA00022525"/>
    </source>
</evidence>
<dbReference type="Pfam" id="PF02225">
    <property type="entry name" value="PA"/>
    <property type="match status" value="1"/>
</dbReference>
<feature type="active site" description="Charge relay system" evidence="8 9">
    <location>
        <position position="203"/>
    </location>
</feature>
<evidence type="ECO:0000256" key="2">
    <source>
        <dbReference type="ARBA" id="ARBA00022512"/>
    </source>
</evidence>
<evidence type="ECO:0000259" key="14">
    <source>
        <dbReference type="Pfam" id="PF05922"/>
    </source>
</evidence>
<evidence type="ECO:0000256" key="6">
    <source>
        <dbReference type="ARBA" id="ARBA00022801"/>
    </source>
</evidence>
<dbReference type="Pfam" id="PF00082">
    <property type="entry name" value="Peptidase_S8"/>
    <property type="match status" value="1"/>
</dbReference>
<dbReference type="SUPFAM" id="SSF52025">
    <property type="entry name" value="PA domain"/>
    <property type="match status" value="1"/>
</dbReference>
<dbReference type="InterPro" id="IPR023827">
    <property type="entry name" value="Peptidase_S8_Asp-AS"/>
</dbReference>
<gene>
    <name evidence="15" type="ORF">IEO70_18370</name>
</gene>
<keyword evidence="6 9" id="KW-0378">Hydrolase</keyword>
<feature type="domain" description="Peptidase S8/S53" evidence="12">
    <location>
        <begin position="194"/>
        <end position="604"/>
    </location>
</feature>
<dbReference type="InterPro" id="IPR023828">
    <property type="entry name" value="Peptidase_S8_Ser-AS"/>
</dbReference>
<evidence type="ECO:0000256" key="9">
    <source>
        <dbReference type="PROSITE-ProRule" id="PRU01240"/>
    </source>
</evidence>
<evidence type="ECO:0000313" key="16">
    <source>
        <dbReference type="Proteomes" id="UP000602076"/>
    </source>
</evidence>
<dbReference type="GO" id="GO:0004252">
    <property type="term" value="F:serine-type endopeptidase activity"/>
    <property type="evidence" value="ECO:0007669"/>
    <property type="project" value="UniProtKB-UniRule"/>
</dbReference>
<protein>
    <submittedName>
        <fullName evidence="15">S8 family serine peptidase</fullName>
    </submittedName>
</protein>
<dbReference type="PANTHER" id="PTHR43806:SF65">
    <property type="entry name" value="SERINE PROTEASE APRX"/>
    <property type="match status" value="1"/>
</dbReference>
<dbReference type="Gene3D" id="3.50.30.30">
    <property type="match status" value="1"/>
</dbReference>
<evidence type="ECO:0000259" key="12">
    <source>
        <dbReference type="Pfam" id="PF00082"/>
    </source>
</evidence>
<name>A0A927D2D6_9BACI</name>
<feature type="domain" description="PA" evidence="13">
    <location>
        <begin position="409"/>
        <end position="478"/>
    </location>
</feature>
<dbReference type="CDD" id="cd07474">
    <property type="entry name" value="Peptidases_S8_subtilisin_Vpr-like"/>
    <property type="match status" value="1"/>
</dbReference>
<feature type="region of interest" description="Disordered" evidence="11">
    <location>
        <begin position="227"/>
        <end position="246"/>
    </location>
</feature>
<proteinExistence type="inferred from homology"/>
<dbReference type="Pfam" id="PF05922">
    <property type="entry name" value="Inhibitor_I9"/>
    <property type="match status" value="1"/>
</dbReference>
<dbReference type="Proteomes" id="UP000602076">
    <property type="component" value="Unassembled WGS sequence"/>
</dbReference>
<dbReference type="PROSITE" id="PS00138">
    <property type="entry name" value="SUBTILASE_SER"/>
    <property type="match status" value="1"/>
</dbReference>
<feature type="active site" description="Charge relay system" evidence="8 9">
    <location>
        <position position="247"/>
    </location>
</feature>
<dbReference type="CDD" id="cd02133">
    <property type="entry name" value="PA_C5a_like"/>
    <property type="match status" value="1"/>
</dbReference>
<keyword evidence="16" id="KW-1185">Reference proteome</keyword>
<keyword evidence="5" id="KW-0732">Signal</keyword>
<accession>A0A927D2D6</accession>
<evidence type="ECO:0000313" key="15">
    <source>
        <dbReference type="EMBL" id="MBD3110295.1"/>
    </source>
</evidence>
<keyword evidence="3" id="KW-0964">Secreted</keyword>
<dbReference type="InterPro" id="IPR022398">
    <property type="entry name" value="Peptidase_S8_His-AS"/>
</dbReference>
<dbReference type="InterPro" id="IPR000209">
    <property type="entry name" value="Peptidase_S8/S53_dom"/>
</dbReference>
<feature type="domain" description="Inhibitor I9" evidence="14">
    <location>
        <begin position="91"/>
        <end position="157"/>
    </location>
</feature>
<evidence type="ECO:0000256" key="8">
    <source>
        <dbReference type="PIRSR" id="PIRSR615500-1"/>
    </source>
</evidence>
<evidence type="ECO:0000256" key="11">
    <source>
        <dbReference type="SAM" id="MobiDB-lite"/>
    </source>
</evidence>
<dbReference type="Gene3D" id="3.40.50.200">
    <property type="entry name" value="Peptidase S8/S53 domain"/>
    <property type="match status" value="1"/>
</dbReference>
<dbReference type="PROSITE" id="PS00136">
    <property type="entry name" value="SUBTILASE_ASP"/>
    <property type="match status" value="1"/>
</dbReference>
<dbReference type="InterPro" id="IPR046450">
    <property type="entry name" value="PA_dom_sf"/>
</dbReference>
<evidence type="ECO:0000259" key="13">
    <source>
        <dbReference type="Pfam" id="PF02225"/>
    </source>
</evidence>
<keyword evidence="7 9" id="KW-0720">Serine protease</keyword>
<dbReference type="InterPro" id="IPR003137">
    <property type="entry name" value="PA_domain"/>
</dbReference>
<reference evidence="15" key="1">
    <citation type="submission" date="2020-09" db="EMBL/GenBank/DDBJ databases">
        <title>Bacillus faecalis sp. nov., a moderately halophilic bacterium isolated from cow faeces.</title>
        <authorList>
            <person name="Jiang L."/>
            <person name="Lee J."/>
        </authorList>
    </citation>
    <scope>NUCLEOTIDE SEQUENCE</scope>
    <source>
        <strain evidence="15">AGMB 02131</strain>
    </source>
</reference>
<dbReference type="SUPFAM" id="SSF52743">
    <property type="entry name" value="Subtilisin-like"/>
    <property type="match status" value="1"/>
</dbReference>
<dbReference type="InterPro" id="IPR050131">
    <property type="entry name" value="Peptidase_S8_subtilisin-like"/>
</dbReference>
<keyword evidence="2" id="KW-0134">Cell wall</keyword>
<sequence>MSEPSEQAAKIVKGDGSVGKWKSLTGLSAALLIVASFGSGAGAVTGKVESNKVGKLAELVGEYNLSSSSKTSVIVEITEPSIVEAKNTGKSQSKQKLAGFRTKVIDEVKETVEDAAVNRQYDYVFSGFSVELSENDIPSLLSIPGVKAVYPDVEYKTTSVDEGELISTETYSPAMLNSAPYIGSNDAWEAGFTGDGVTVAVIDTGVDYTHPDLDQAFGSYKGWDFVDDDNDPQETPTGDPRGAATTHGTHVAGTVAADGLIKGVAPEATLLAYRVLGPGGSGSTEDVIAGIEKAVQDGADVMNLSLGSSINDPDSATSIALDWAMAEGVVAVTSNGNSGPNNWTVGSPGSSREAISVGATQLPYNVYSPAIATAEQSYPSAKVMGFPTDDALLALNGKEYEFVYVGLGAPADFEGKDLNGKIALMSRGTLAFVDKATNAKNAGAIGAIIFNNVAGEQPDVAGLDVPTIKTTLEDGQKLLAELEKGNNKVSFSVNFSHQIGETVADFSSRGPVNINYMVKPDVSAPGVNIVSTVPTFDPANPHGYGAKQGTSMASPHVAGAAALILQAHPDYTVEDVKAALMNTAESLTDPATGKAYPHNTQGAGSIKVLEAIETKTLVTPGSHSFGVFSKTKGKQVEKQHFTIKNLSSKRQTYSFEVNMGSASKAIKVSTSNNLKVNAGKTQNVNMNVQVDASKLEPGYYEGTITISDGTDSVDLPTILFIQEPDYPRVEWLGAGQIADGEFEIEGFFPGGAESVDLFVYLSNADGQPLAYLGDIGLYENIPSGYTSFDWDGKLTNGFELPGGYYYNIYAYATYKGQTDLAGTNIFVE</sequence>
<dbReference type="AlphaFoldDB" id="A0A927D2D6"/>
<dbReference type="PROSITE" id="PS51892">
    <property type="entry name" value="SUBTILASE"/>
    <property type="match status" value="1"/>
</dbReference>
<dbReference type="PRINTS" id="PR00723">
    <property type="entry name" value="SUBTILISIN"/>
</dbReference>
<comment type="similarity">
    <text evidence="1 9 10">Belongs to the peptidase S8 family.</text>
</comment>
<dbReference type="InterPro" id="IPR036852">
    <property type="entry name" value="Peptidase_S8/S53_dom_sf"/>
</dbReference>
<evidence type="ECO:0000256" key="4">
    <source>
        <dbReference type="ARBA" id="ARBA00022670"/>
    </source>
</evidence>